<evidence type="ECO:0000256" key="8">
    <source>
        <dbReference type="SAM" id="MobiDB-lite"/>
    </source>
</evidence>
<dbReference type="PANTHER" id="PTHR23037:SF7">
    <property type="entry name" value="INTERLEUKIN-21 RECEPTOR"/>
    <property type="match status" value="1"/>
</dbReference>
<dbReference type="Proteomes" id="UP000261600">
    <property type="component" value="Unplaced"/>
</dbReference>
<feature type="signal peptide" evidence="9">
    <location>
        <begin position="1"/>
        <end position="23"/>
    </location>
</feature>
<accession>A0A3Q3JBA9</accession>
<dbReference type="KEGG" id="malb:109965565"/>
<evidence type="ECO:0000256" key="5">
    <source>
        <dbReference type="ARBA" id="ARBA00023136"/>
    </source>
</evidence>
<keyword evidence="12" id="KW-1185">Reference proteome</keyword>
<evidence type="ECO:0000256" key="1">
    <source>
        <dbReference type="ARBA" id="ARBA00004479"/>
    </source>
</evidence>
<keyword evidence="6" id="KW-0675">Receptor</keyword>
<keyword evidence="7" id="KW-0325">Glycoprotein</keyword>
<feature type="domain" description="Fibronectin type-III" evidence="10">
    <location>
        <begin position="122"/>
        <end position="221"/>
    </location>
</feature>
<evidence type="ECO:0000256" key="9">
    <source>
        <dbReference type="SAM" id="SignalP"/>
    </source>
</evidence>
<keyword evidence="2" id="KW-0812">Transmembrane</keyword>
<proteinExistence type="predicted"/>
<evidence type="ECO:0000256" key="2">
    <source>
        <dbReference type="ARBA" id="ARBA00022692"/>
    </source>
</evidence>
<dbReference type="GO" id="GO:0004896">
    <property type="term" value="F:cytokine receptor activity"/>
    <property type="evidence" value="ECO:0007669"/>
    <property type="project" value="TreeGrafter"/>
</dbReference>
<dbReference type="RefSeq" id="XP_020465318.1">
    <property type="nucleotide sequence ID" value="XM_020609662.1"/>
</dbReference>
<dbReference type="CDD" id="cd00063">
    <property type="entry name" value="FN3"/>
    <property type="match status" value="1"/>
</dbReference>
<dbReference type="SUPFAM" id="SSF49265">
    <property type="entry name" value="Fibronectin type III"/>
    <property type="match status" value="1"/>
</dbReference>
<evidence type="ECO:0000256" key="4">
    <source>
        <dbReference type="ARBA" id="ARBA00022989"/>
    </source>
</evidence>
<dbReference type="InterPro" id="IPR013783">
    <property type="entry name" value="Ig-like_fold"/>
</dbReference>
<dbReference type="InterPro" id="IPR036116">
    <property type="entry name" value="FN3_sf"/>
</dbReference>
<dbReference type="STRING" id="43700.ENSMALP00000014045"/>
<dbReference type="Gene3D" id="2.60.40.10">
    <property type="entry name" value="Immunoglobulins"/>
    <property type="match status" value="1"/>
</dbReference>
<evidence type="ECO:0000313" key="12">
    <source>
        <dbReference type="Proteomes" id="UP000261600"/>
    </source>
</evidence>
<evidence type="ECO:0000313" key="11">
    <source>
        <dbReference type="Ensembl" id="ENSMALP00000014045.1"/>
    </source>
</evidence>
<evidence type="ECO:0000259" key="10">
    <source>
        <dbReference type="PROSITE" id="PS50853"/>
    </source>
</evidence>
<organism evidence="11 12">
    <name type="scientific">Monopterus albus</name>
    <name type="common">Swamp eel</name>
    <dbReference type="NCBI Taxonomy" id="43700"/>
    <lineage>
        <taxon>Eukaryota</taxon>
        <taxon>Metazoa</taxon>
        <taxon>Chordata</taxon>
        <taxon>Craniata</taxon>
        <taxon>Vertebrata</taxon>
        <taxon>Euteleostomi</taxon>
        <taxon>Actinopterygii</taxon>
        <taxon>Neopterygii</taxon>
        <taxon>Teleostei</taxon>
        <taxon>Neoteleostei</taxon>
        <taxon>Acanthomorphata</taxon>
        <taxon>Anabantaria</taxon>
        <taxon>Synbranchiformes</taxon>
        <taxon>Synbranchidae</taxon>
        <taxon>Monopterus</taxon>
    </lineage>
</organism>
<dbReference type="GO" id="GO:0009897">
    <property type="term" value="C:external side of plasma membrane"/>
    <property type="evidence" value="ECO:0007669"/>
    <property type="project" value="TreeGrafter"/>
</dbReference>
<evidence type="ECO:0000256" key="7">
    <source>
        <dbReference type="ARBA" id="ARBA00023180"/>
    </source>
</evidence>
<dbReference type="AlphaFoldDB" id="A0A3Q3JBA9"/>
<evidence type="ECO:0000256" key="3">
    <source>
        <dbReference type="ARBA" id="ARBA00022729"/>
    </source>
</evidence>
<feature type="region of interest" description="Disordered" evidence="8">
    <location>
        <begin position="395"/>
        <end position="419"/>
    </location>
</feature>
<reference evidence="11" key="2">
    <citation type="submission" date="2025-09" db="UniProtKB">
        <authorList>
            <consortium name="Ensembl"/>
        </authorList>
    </citation>
    <scope>IDENTIFICATION</scope>
</reference>
<dbReference type="PANTHER" id="PTHR23037">
    <property type="entry name" value="CYTOKINE RECEPTOR"/>
    <property type="match status" value="1"/>
</dbReference>
<protein>
    <recommendedName>
        <fullName evidence="10">Fibronectin type-III domain-containing protein</fullName>
    </recommendedName>
</protein>
<dbReference type="OrthoDB" id="8939865at2759"/>
<dbReference type="GeneID" id="109965565"/>
<feature type="compositionally biased region" description="Basic and acidic residues" evidence="8">
    <location>
        <begin position="403"/>
        <end position="414"/>
    </location>
</feature>
<dbReference type="CTD" id="100134976"/>
<keyword evidence="3 9" id="KW-0732">Signal</keyword>
<name>A0A3Q3JBA9_MONAL</name>
<feature type="chain" id="PRO_5018749830" description="Fibronectin type-III domain-containing protein" evidence="9">
    <location>
        <begin position="24"/>
        <end position="542"/>
    </location>
</feature>
<dbReference type="RefSeq" id="XP_020465319.1">
    <property type="nucleotide sequence ID" value="XM_020609663.1"/>
</dbReference>
<evidence type="ECO:0000256" key="6">
    <source>
        <dbReference type="ARBA" id="ARBA00023170"/>
    </source>
</evidence>
<dbReference type="PROSITE" id="PS50853">
    <property type="entry name" value="FN3"/>
    <property type="match status" value="1"/>
</dbReference>
<sequence length="542" mass="60986">MAVKPVYILLLWELALLIHGVTSFCNVTCSTDYDVMLNCSCSHAVPRSVLINVNCRDFDTVVNGSCEIHPPQSWCKMDLENLYIVASIGTNCTSTASQQSEVIMEASESSSWELSEVVKPEPPFSVQVSVFTDGFYTISWDHNNKANCLIYRVRIRQSNNLSEGLAHSLSAEGNHILLDHNKLQPHCSYTVDVQAKMCPDNIYHGPWSEWSSTAEWRTTETDEQTKGINRWWWCVSLVIVLVLLLLGCSQKPFWQKKIQLITYVPRPNDFFKPLYHNYGGNFKAWVKPVFGEYDYLGVNPHVPVMSEKQHDDILHWNNENQSYTEDSETKHSGHFLHVLPHSNMLLHFQDCGSSQGMVHSTGHISIHTVTLSGKGFGEEVISQSSINSLRSYQDGENFNSFEEDNREHAGHDLGEPPLSGMDIQSGILPQHENQLPGGLPVGNINFEPHAQYNEPERVSLDSFVSNGQSEDGYPHVDLDTIDSGFVECSSPGASDSNPSEQIDSDLFNEHKTSSSNYVKQWMICNTIQEDSSNLENDLHEAQ</sequence>
<reference evidence="11" key="1">
    <citation type="submission" date="2025-08" db="UniProtKB">
        <authorList>
            <consortium name="Ensembl"/>
        </authorList>
    </citation>
    <scope>IDENTIFICATION</scope>
</reference>
<keyword evidence="5" id="KW-0472">Membrane</keyword>
<dbReference type="InterPro" id="IPR003961">
    <property type="entry name" value="FN3_dom"/>
</dbReference>
<dbReference type="Ensembl" id="ENSMALT00000014348.1">
    <property type="protein sequence ID" value="ENSMALP00000014045.1"/>
    <property type="gene ID" value="ENSMALG00000009887.1"/>
</dbReference>
<keyword evidence="4" id="KW-1133">Transmembrane helix</keyword>
<comment type="subcellular location">
    <subcellularLocation>
        <location evidence="1">Membrane</location>
        <topology evidence="1">Single-pass type I membrane protein</topology>
    </subcellularLocation>
</comment>